<evidence type="ECO:0000256" key="5">
    <source>
        <dbReference type="ARBA" id="ARBA00022723"/>
    </source>
</evidence>
<dbReference type="CDD" id="cd00077">
    <property type="entry name" value="HDc"/>
    <property type="match status" value="1"/>
</dbReference>
<keyword evidence="7" id="KW-0692">RNA repair</keyword>
<evidence type="ECO:0000256" key="6">
    <source>
        <dbReference type="ARBA" id="ARBA00022741"/>
    </source>
</evidence>
<dbReference type="RefSeq" id="WP_013781133.1">
    <property type="nucleotide sequence ID" value="NC_015520.1"/>
</dbReference>
<dbReference type="KEGG" id="mas:Mahau_1514"/>
<evidence type="ECO:0000259" key="12">
    <source>
        <dbReference type="Pfam" id="PF01743"/>
    </source>
</evidence>
<reference evidence="16" key="1">
    <citation type="submission" date="2010-11" db="EMBL/GenBank/DDBJ databases">
        <title>The complete genome of Mahella australiensis DSM 15567.</title>
        <authorList>
            <consortium name="US DOE Joint Genome Institute (JGI-PGF)"/>
            <person name="Lucas S."/>
            <person name="Copeland A."/>
            <person name="Lapidus A."/>
            <person name="Bruce D."/>
            <person name="Goodwin L."/>
            <person name="Pitluck S."/>
            <person name="Kyrpides N."/>
            <person name="Mavromatis K."/>
            <person name="Pagani I."/>
            <person name="Ivanova N."/>
            <person name="Teshima H."/>
            <person name="Brettin T."/>
            <person name="Detter J.C."/>
            <person name="Han C."/>
            <person name="Tapia R."/>
            <person name="Land M."/>
            <person name="Hauser L."/>
            <person name="Markowitz V."/>
            <person name="Cheng J.-F."/>
            <person name="Hugenholtz P."/>
            <person name="Woyke T."/>
            <person name="Wu D."/>
            <person name="Spring S."/>
            <person name="Pukall R."/>
            <person name="Steenblock K."/>
            <person name="Schneider S."/>
            <person name="Klenk H.-P."/>
            <person name="Eisen J.A."/>
        </authorList>
    </citation>
    <scope>NUCLEOTIDE SEQUENCE [LARGE SCALE GENOMIC DNA]</scope>
    <source>
        <strain evidence="16">DSM 15567 / CIP 107919 / 50-1 BON</strain>
    </source>
</reference>
<evidence type="ECO:0000256" key="10">
    <source>
        <dbReference type="ARBA" id="ARBA00022884"/>
    </source>
</evidence>
<dbReference type="InterPro" id="IPR006674">
    <property type="entry name" value="HD_domain"/>
</dbReference>
<proteinExistence type="inferred from homology"/>
<evidence type="ECO:0000256" key="9">
    <source>
        <dbReference type="ARBA" id="ARBA00022842"/>
    </source>
</evidence>
<dbReference type="PANTHER" id="PTHR47545">
    <property type="entry name" value="MULTIFUNCTIONAL CCA PROTEIN"/>
    <property type="match status" value="1"/>
</dbReference>
<gene>
    <name evidence="15" type="ordered locus">Mahau_1514</name>
</gene>
<evidence type="ECO:0000256" key="7">
    <source>
        <dbReference type="ARBA" id="ARBA00022800"/>
    </source>
</evidence>
<dbReference type="SUPFAM" id="SSF81301">
    <property type="entry name" value="Nucleotidyltransferase"/>
    <property type="match status" value="1"/>
</dbReference>
<dbReference type="Pfam" id="PF12627">
    <property type="entry name" value="PolyA_pol_RNAbd"/>
    <property type="match status" value="1"/>
</dbReference>
<dbReference type="Gene3D" id="3.30.460.10">
    <property type="entry name" value="Beta Polymerase, domain 2"/>
    <property type="match status" value="1"/>
</dbReference>
<keyword evidence="8" id="KW-0067">ATP-binding</keyword>
<comment type="similarity">
    <text evidence="11">Belongs to the tRNA nucleotidyltransferase/poly(A) polymerase family.</text>
</comment>
<dbReference type="STRING" id="697281.Mahau_1514"/>
<dbReference type="Proteomes" id="UP000008457">
    <property type="component" value="Chromosome"/>
</dbReference>
<dbReference type="PANTHER" id="PTHR47545:SF1">
    <property type="entry name" value="MULTIFUNCTIONAL CCA PROTEIN"/>
    <property type="match status" value="1"/>
</dbReference>
<keyword evidence="5" id="KW-0479">Metal-binding</keyword>
<dbReference type="GO" id="GO:0005524">
    <property type="term" value="F:ATP binding"/>
    <property type="evidence" value="ECO:0007669"/>
    <property type="project" value="UniProtKB-KW"/>
</dbReference>
<comment type="cofactor">
    <cofactor evidence="1">
        <name>Mg(2+)</name>
        <dbReference type="ChEBI" id="CHEBI:18420"/>
    </cofactor>
</comment>
<dbReference type="GO" id="GO:0046872">
    <property type="term" value="F:metal ion binding"/>
    <property type="evidence" value="ECO:0007669"/>
    <property type="project" value="UniProtKB-KW"/>
</dbReference>
<feature type="domain" description="HD" evidence="13">
    <location>
        <begin position="257"/>
        <end position="379"/>
    </location>
</feature>
<evidence type="ECO:0000256" key="2">
    <source>
        <dbReference type="ARBA" id="ARBA00022679"/>
    </source>
</evidence>
<accession>F3ZYG2</accession>
<dbReference type="InterPro" id="IPR003607">
    <property type="entry name" value="HD/PDEase_dom"/>
</dbReference>
<organism evidence="15 16">
    <name type="scientific">Mahella australiensis (strain DSM 15567 / CIP 107919 / 50-1 BON)</name>
    <dbReference type="NCBI Taxonomy" id="697281"/>
    <lineage>
        <taxon>Bacteria</taxon>
        <taxon>Bacillati</taxon>
        <taxon>Bacillota</taxon>
        <taxon>Clostridia</taxon>
        <taxon>Thermoanaerobacterales</taxon>
        <taxon>Thermoanaerobacterales Family IV. Incertae Sedis</taxon>
        <taxon>Mahella</taxon>
    </lineage>
</organism>
<dbReference type="HOGENOM" id="CLU_015961_6_2_9"/>
<dbReference type="Gene3D" id="1.10.3090.10">
    <property type="entry name" value="cca-adding enzyme, domain 2"/>
    <property type="match status" value="1"/>
</dbReference>
<evidence type="ECO:0000256" key="8">
    <source>
        <dbReference type="ARBA" id="ARBA00022840"/>
    </source>
</evidence>
<evidence type="ECO:0000313" key="16">
    <source>
        <dbReference type="Proteomes" id="UP000008457"/>
    </source>
</evidence>
<dbReference type="EMBL" id="CP002360">
    <property type="protein sequence ID" value="AEE96704.1"/>
    <property type="molecule type" value="Genomic_DNA"/>
</dbReference>
<keyword evidence="10 11" id="KW-0694">RNA-binding</keyword>
<evidence type="ECO:0000256" key="4">
    <source>
        <dbReference type="ARBA" id="ARBA00022695"/>
    </source>
</evidence>
<dbReference type="SUPFAM" id="SSF81891">
    <property type="entry name" value="Poly A polymerase C-terminal region-like"/>
    <property type="match status" value="1"/>
</dbReference>
<dbReference type="GO" id="GO:0016779">
    <property type="term" value="F:nucleotidyltransferase activity"/>
    <property type="evidence" value="ECO:0007669"/>
    <property type="project" value="UniProtKB-KW"/>
</dbReference>
<dbReference type="NCBIfam" id="TIGR00277">
    <property type="entry name" value="HDIG"/>
    <property type="match status" value="1"/>
</dbReference>
<reference evidence="15 16" key="2">
    <citation type="journal article" date="2011" name="Stand. Genomic Sci.">
        <title>Complete genome sequence of Mahella australiensis type strain (50-1 BON).</title>
        <authorList>
            <person name="Sikorski J."/>
            <person name="Teshima H."/>
            <person name="Nolan M."/>
            <person name="Lucas S."/>
            <person name="Hammon N."/>
            <person name="Deshpande S."/>
            <person name="Cheng J.F."/>
            <person name="Pitluck S."/>
            <person name="Liolios K."/>
            <person name="Pagani I."/>
            <person name="Ivanova N."/>
            <person name="Huntemann M."/>
            <person name="Mavromatis K."/>
            <person name="Ovchinikova G."/>
            <person name="Pati A."/>
            <person name="Tapia R."/>
            <person name="Han C."/>
            <person name="Goodwin L."/>
            <person name="Chen A."/>
            <person name="Palaniappan K."/>
            <person name="Land M."/>
            <person name="Hauser L."/>
            <person name="Ngatchou-Djao O.D."/>
            <person name="Rohde M."/>
            <person name="Pukall R."/>
            <person name="Spring S."/>
            <person name="Abt B."/>
            <person name="Goker M."/>
            <person name="Detter J.C."/>
            <person name="Woyke T."/>
            <person name="Bristow J."/>
            <person name="Markowitz V."/>
            <person name="Hugenholtz P."/>
            <person name="Eisen J.A."/>
            <person name="Kyrpides N.C."/>
            <person name="Klenk H.P."/>
            <person name="Lapidus A."/>
        </authorList>
    </citation>
    <scope>NUCLEOTIDE SEQUENCE [LARGE SCALE GENOMIC DNA]</scope>
    <source>
        <strain evidence="16">DSM 15567 / CIP 107919 / 50-1 BON</strain>
    </source>
</reference>
<evidence type="ECO:0000259" key="14">
    <source>
        <dbReference type="Pfam" id="PF12627"/>
    </source>
</evidence>
<dbReference type="InterPro" id="IPR050124">
    <property type="entry name" value="tRNA_CCA-adding_enzyme"/>
</dbReference>
<name>F3ZYG2_MAHA5</name>
<evidence type="ECO:0000256" key="11">
    <source>
        <dbReference type="RuleBase" id="RU003953"/>
    </source>
</evidence>
<keyword evidence="6" id="KW-0547">Nucleotide-binding</keyword>
<evidence type="ECO:0000256" key="1">
    <source>
        <dbReference type="ARBA" id="ARBA00001946"/>
    </source>
</evidence>
<evidence type="ECO:0000256" key="3">
    <source>
        <dbReference type="ARBA" id="ARBA00022694"/>
    </source>
</evidence>
<dbReference type="InterPro" id="IPR032828">
    <property type="entry name" value="PolyA_RNA-bd"/>
</dbReference>
<dbReference type="InterPro" id="IPR006675">
    <property type="entry name" value="HDIG_dom"/>
</dbReference>
<dbReference type="GO" id="GO:0042245">
    <property type="term" value="P:RNA repair"/>
    <property type="evidence" value="ECO:0007669"/>
    <property type="project" value="UniProtKB-KW"/>
</dbReference>
<keyword evidence="9" id="KW-0460">Magnesium</keyword>
<keyword evidence="4 15" id="KW-0548">Nucleotidyltransferase</keyword>
<evidence type="ECO:0000313" key="15">
    <source>
        <dbReference type="EMBL" id="AEE96704.1"/>
    </source>
</evidence>
<dbReference type="Pfam" id="PF01743">
    <property type="entry name" value="PolyA_pol"/>
    <property type="match status" value="1"/>
</dbReference>
<feature type="domain" description="tRNA nucleotidyltransferase/poly(A) polymerase RNA and SrmB- binding" evidence="14">
    <location>
        <begin position="183"/>
        <end position="240"/>
    </location>
</feature>
<dbReference type="GO" id="GO:0008033">
    <property type="term" value="P:tRNA processing"/>
    <property type="evidence" value="ECO:0007669"/>
    <property type="project" value="UniProtKB-KW"/>
</dbReference>
<dbReference type="InterPro" id="IPR043519">
    <property type="entry name" value="NT_sf"/>
</dbReference>
<dbReference type="Pfam" id="PF01966">
    <property type="entry name" value="HD"/>
    <property type="match status" value="1"/>
</dbReference>
<dbReference type="eggNOG" id="COG0617">
    <property type="taxonomic scope" value="Bacteria"/>
</dbReference>
<feature type="domain" description="Poly A polymerase head" evidence="12">
    <location>
        <begin position="31"/>
        <end position="156"/>
    </location>
</feature>
<dbReference type="InterPro" id="IPR002646">
    <property type="entry name" value="PolA_pol_head_dom"/>
</dbReference>
<keyword evidence="2 11" id="KW-0808">Transferase</keyword>
<dbReference type="CDD" id="cd05398">
    <property type="entry name" value="NT_ClassII-CCAase"/>
    <property type="match status" value="1"/>
</dbReference>
<sequence length="463" mass="52249">MHKAITFGNASDEERLAMTIAKRLMQAGARCYLVGGAVRDRLLGIYTTDIDIEVYGLSYEEIAQLINPILHVDLVGKQFGVLKAHGHDIDIALPRIEKNTGAGHRDFDVTVDPELDIYQASRRRDFTINAIMLDLSTMEIIDPHGGLKDLESHVLRHVDDNTFADDPLRVYRAMQFAGRLEYTIAPETLALCRHVDTTALPKERIYNEFKKLLLQAKRPSMGLKYMPDLGLIQQYPELAALIGNPEDPKYHPGERDTWEHTLMVVDYAANLREKSMHPDVLMWAALCHDVGKPLATHVSKNGRVSATGHDKIGRSIAETLLNRITEHKHLIKAVLPLVEYHMQPLLLYKQKNKVTDGQLRRLANSVNYHELLLLSEADTMSKKSGAVSDAHIKWLRSRFDALNLIPGQKIKPIVQGKDLIAIGLRPGKLFSDLLHQAYEYQLDGMPKEEILEIIKQKAASHNI</sequence>
<protein>
    <submittedName>
        <fullName evidence="15">Polynucleotide adenylyltransferase/metal dependent phosphohydrolase</fullName>
    </submittedName>
</protein>
<keyword evidence="3" id="KW-0819">tRNA processing</keyword>
<dbReference type="GO" id="GO:0003723">
    <property type="term" value="F:RNA binding"/>
    <property type="evidence" value="ECO:0007669"/>
    <property type="project" value="UniProtKB-KW"/>
</dbReference>
<dbReference type="AlphaFoldDB" id="F3ZYG2"/>
<evidence type="ECO:0000259" key="13">
    <source>
        <dbReference type="Pfam" id="PF01966"/>
    </source>
</evidence>
<keyword evidence="16" id="KW-1185">Reference proteome</keyword>